<keyword evidence="12 14" id="KW-0119">Carbohydrate metabolism</keyword>
<evidence type="ECO:0000256" key="8">
    <source>
        <dbReference type="ARBA" id="ARBA00022695"/>
    </source>
</evidence>
<accession>A0ABW8AH18</accession>
<evidence type="ECO:0000256" key="13">
    <source>
        <dbReference type="NCBIfam" id="TIGR00209"/>
    </source>
</evidence>
<dbReference type="Pfam" id="PF02744">
    <property type="entry name" value="GalP_UDP_tr_C"/>
    <property type="match status" value="1"/>
</dbReference>
<dbReference type="PIRSF" id="PIRSF000808">
    <property type="entry name" value="GalT"/>
    <property type="match status" value="1"/>
</dbReference>
<dbReference type="Proteomes" id="UP001612915">
    <property type="component" value="Unassembled WGS sequence"/>
</dbReference>
<evidence type="ECO:0000256" key="14">
    <source>
        <dbReference type="RuleBase" id="RU000506"/>
    </source>
</evidence>
<dbReference type="InterPro" id="IPR005850">
    <property type="entry name" value="GalP_Utransf_C"/>
</dbReference>
<keyword evidence="18" id="KW-1185">Reference proteome</keyword>
<dbReference type="PANTHER" id="PTHR11943:SF1">
    <property type="entry name" value="GALACTOSE-1-PHOSPHATE URIDYLYLTRANSFERASE"/>
    <property type="match status" value="1"/>
</dbReference>
<dbReference type="InterPro" id="IPR019779">
    <property type="entry name" value="GalP_UDPtransf1_His-AS"/>
</dbReference>
<keyword evidence="9 14" id="KW-0479">Metal-binding</keyword>
<evidence type="ECO:0000256" key="5">
    <source>
        <dbReference type="ARBA" id="ARBA00012384"/>
    </source>
</evidence>
<dbReference type="NCBIfam" id="TIGR00209">
    <property type="entry name" value="galT_1"/>
    <property type="match status" value="1"/>
</dbReference>
<dbReference type="PROSITE" id="PS00117">
    <property type="entry name" value="GAL_P_UDP_TRANSF_I"/>
    <property type="match status" value="1"/>
</dbReference>
<evidence type="ECO:0000256" key="3">
    <source>
        <dbReference type="ARBA" id="ARBA00004947"/>
    </source>
</evidence>
<dbReference type="InterPro" id="IPR036265">
    <property type="entry name" value="HIT-like_sf"/>
</dbReference>
<evidence type="ECO:0000313" key="17">
    <source>
        <dbReference type="EMBL" id="MFI7585649.1"/>
    </source>
</evidence>
<sequence length="351" mass="39593">MTHPPEDPRVRRTLQHLADGREIVFFDRPGAPERVVDDPRPLSALHPAVDIRIDPVLDEPVVIASHRQGRTYHPPVDECPLCPSTDGRHTEVPTDSYQVAVFENQFPSLWHHGRCEVVCFSSRHDGRFADLSPDQVDLVMSAWIDRTVALGGAPEVQQVFLFENRGAEIGVTLGHPHGQIYAYPYLTPRTARMLEVARRHHDENGSVLADSVVARELADNVRIVARNEHWVAFVPYAARWPVEVHLHPRQRVPGLPELSQAQREAFPALYLDVLGRLDRMYNAPLPYIAAWHQAPVREGRDLLGLHLELFSIRRTATKLKFLAGSESAMGAFISDVTPEQVAQRLRDLARP</sequence>
<dbReference type="GO" id="GO:0004519">
    <property type="term" value="F:endonuclease activity"/>
    <property type="evidence" value="ECO:0007669"/>
    <property type="project" value="UniProtKB-KW"/>
</dbReference>
<dbReference type="GO" id="GO:0008108">
    <property type="term" value="F:UDP-glucose:hexose-1-phosphate uridylyltransferase activity"/>
    <property type="evidence" value="ECO:0007669"/>
    <property type="project" value="UniProtKB-EC"/>
</dbReference>
<evidence type="ECO:0000256" key="7">
    <source>
        <dbReference type="ARBA" id="ARBA00022679"/>
    </source>
</evidence>
<reference evidence="17 18" key="1">
    <citation type="submission" date="2024-10" db="EMBL/GenBank/DDBJ databases">
        <title>The Natural Products Discovery Center: Release of the First 8490 Sequenced Strains for Exploring Actinobacteria Biosynthetic Diversity.</title>
        <authorList>
            <person name="Kalkreuter E."/>
            <person name="Kautsar S.A."/>
            <person name="Yang D."/>
            <person name="Bader C.D."/>
            <person name="Teijaro C.N."/>
            <person name="Fluegel L."/>
            <person name="Davis C.M."/>
            <person name="Simpson J.R."/>
            <person name="Lauterbach L."/>
            <person name="Steele A.D."/>
            <person name="Gui C."/>
            <person name="Meng S."/>
            <person name="Li G."/>
            <person name="Viehrig K."/>
            <person name="Ye F."/>
            <person name="Su P."/>
            <person name="Kiefer A.F."/>
            <person name="Nichols A."/>
            <person name="Cepeda A.J."/>
            <person name="Yan W."/>
            <person name="Fan B."/>
            <person name="Jiang Y."/>
            <person name="Adhikari A."/>
            <person name="Zheng C.-J."/>
            <person name="Schuster L."/>
            <person name="Cowan T.M."/>
            <person name="Smanski M.J."/>
            <person name="Chevrette M.G."/>
            <person name="De Carvalho L.P.S."/>
            <person name="Shen B."/>
        </authorList>
    </citation>
    <scope>NUCLEOTIDE SEQUENCE [LARGE SCALE GENOMIC DNA]</scope>
    <source>
        <strain evidence="17 18">NPDC049639</strain>
    </source>
</reference>
<dbReference type="SUPFAM" id="SSF54197">
    <property type="entry name" value="HIT-like"/>
    <property type="match status" value="2"/>
</dbReference>
<keyword evidence="11 14" id="KW-0299">Galactose metabolism</keyword>
<dbReference type="InterPro" id="IPR001937">
    <property type="entry name" value="GalP_UDPtransf1"/>
</dbReference>
<evidence type="ECO:0000256" key="12">
    <source>
        <dbReference type="ARBA" id="ARBA00023277"/>
    </source>
</evidence>
<evidence type="ECO:0000256" key="2">
    <source>
        <dbReference type="ARBA" id="ARBA00001947"/>
    </source>
</evidence>
<keyword evidence="10" id="KW-0862">Zinc</keyword>
<keyword evidence="17" id="KW-0255">Endonuclease</keyword>
<keyword evidence="8 14" id="KW-0548">Nucleotidyltransferase</keyword>
<evidence type="ECO:0000256" key="4">
    <source>
        <dbReference type="ARBA" id="ARBA00010951"/>
    </source>
</evidence>
<evidence type="ECO:0000259" key="15">
    <source>
        <dbReference type="Pfam" id="PF01087"/>
    </source>
</evidence>
<dbReference type="EC" id="2.7.7.12" evidence="5 13"/>
<gene>
    <name evidence="17" type="primary">galT</name>
    <name evidence="17" type="ORF">ACIB24_01075</name>
</gene>
<evidence type="ECO:0000256" key="1">
    <source>
        <dbReference type="ARBA" id="ARBA00001107"/>
    </source>
</evidence>
<evidence type="ECO:0000256" key="6">
    <source>
        <dbReference type="ARBA" id="ARBA00016340"/>
    </source>
</evidence>
<comment type="similarity">
    <text evidence="4 14">Belongs to the galactose-1-phosphate uridylyltransferase type 1 family.</text>
</comment>
<dbReference type="PANTHER" id="PTHR11943">
    <property type="entry name" value="GALACTOSE-1-PHOSPHATE URIDYLYLTRANSFERASE"/>
    <property type="match status" value="1"/>
</dbReference>
<keyword evidence="7 14" id="KW-0808">Transferase</keyword>
<evidence type="ECO:0000256" key="9">
    <source>
        <dbReference type="ARBA" id="ARBA00022723"/>
    </source>
</evidence>
<keyword evidence="17" id="KW-0378">Hydrolase</keyword>
<comment type="catalytic activity">
    <reaction evidence="1 14">
        <text>alpha-D-galactose 1-phosphate + UDP-alpha-D-glucose = alpha-D-glucose 1-phosphate + UDP-alpha-D-galactose</text>
        <dbReference type="Rhea" id="RHEA:13989"/>
        <dbReference type="ChEBI" id="CHEBI:58336"/>
        <dbReference type="ChEBI" id="CHEBI:58601"/>
        <dbReference type="ChEBI" id="CHEBI:58885"/>
        <dbReference type="ChEBI" id="CHEBI:66914"/>
        <dbReference type="EC" id="2.7.7.12"/>
    </reaction>
</comment>
<evidence type="ECO:0000256" key="10">
    <source>
        <dbReference type="ARBA" id="ARBA00022833"/>
    </source>
</evidence>
<protein>
    <recommendedName>
        <fullName evidence="6 13">Galactose-1-phosphate uridylyltransferase</fullName>
        <ecNumber evidence="5 13">2.7.7.12</ecNumber>
    </recommendedName>
</protein>
<dbReference type="Pfam" id="PF01087">
    <property type="entry name" value="GalP_UDP_transf"/>
    <property type="match status" value="1"/>
</dbReference>
<dbReference type="EMBL" id="JBITLV010000001">
    <property type="protein sequence ID" value="MFI7585649.1"/>
    <property type="molecule type" value="Genomic_DNA"/>
</dbReference>
<name>A0ABW8AH18_9ACTN</name>
<comment type="cofactor">
    <cofactor evidence="2">
        <name>Zn(2+)</name>
        <dbReference type="ChEBI" id="CHEBI:29105"/>
    </cofactor>
</comment>
<organism evidence="17 18">
    <name type="scientific">Spongisporangium articulatum</name>
    <dbReference type="NCBI Taxonomy" id="3362603"/>
    <lineage>
        <taxon>Bacteria</taxon>
        <taxon>Bacillati</taxon>
        <taxon>Actinomycetota</taxon>
        <taxon>Actinomycetes</taxon>
        <taxon>Kineosporiales</taxon>
        <taxon>Kineosporiaceae</taxon>
        <taxon>Spongisporangium</taxon>
    </lineage>
</organism>
<evidence type="ECO:0000313" key="18">
    <source>
        <dbReference type="Proteomes" id="UP001612915"/>
    </source>
</evidence>
<evidence type="ECO:0000259" key="16">
    <source>
        <dbReference type="Pfam" id="PF02744"/>
    </source>
</evidence>
<feature type="domain" description="Galactose-1-phosphate uridyl transferase N-terminal" evidence="15">
    <location>
        <begin position="112"/>
        <end position="186"/>
    </location>
</feature>
<evidence type="ECO:0000256" key="11">
    <source>
        <dbReference type="ARBA" id="ARBA00023144"/>
    </source>
</evidence>
<dbReference type="RefSeq" id="WP_398273894.1">
    <property type="nucleotide sequence ID" value="NZ_JBITLV010000001.1"/>
</dbReference>
<feature type="domain" description="Galactose-1-phosphate uridyl transferase C-terminal" evidence="16">
    <location>
        <begin position="200"/>
        <end position="349"/>
    </location>
</feature>
<comment type="pathway">
    <text evidence="3 14">Carbohydrate metabolism; galactose metabolism.</text>
</comment>
<comment type="caution">
    <text evidence="17">The sequence shown here is derived from an EMBL/GenBank/DDBJ whole genome shotgun (WGS) entry which is preliminary data.</text>
</comment>
<dbReference type="Gene3D" id="3.30.428.10">
    <property type="entry name" value="HIT-like"/>
    <property type="match status" value="2"/>
</dbReference>
<proteinExistence type="inferred from homology"/>
<dbReference type="InterPro" id="IPR005849">
    <property type="entry name" value="GalP_Utransf_N"/>
</dbReference>
<keyword evidence="17" id="KW-0540">Nuclease</keyword>